<dbReference type="WBParaSite" id="SRAE_2000343900.1">
    <property type="protein sequence ID" value="SRAE_2000343900.1"/>
    <property type="gene ID" value="WBGene00263661"/>
</dbReference>
<reference evidence="7" key="2">
    <citation type="submission" date="2020-12" db="UniProtKB">
        <authorList>
            <consortium name="WormBaseParasite"/>
        </authorList>
    </citation>
    <scope>IDENTIFICATION</scope>
</reference>
<dbReference type="RefSeq" id="XP_024507984.1">
    <property type="nucleotide sequence ID" value="XM_024654632.1"/>
</dbReference>
<evidence type="ECO:0000256" key="1">
    <source>
        <dbReference type="ARBA" id="ARBA00022723"/>
    </source>
</evidence>
<evidence type="ECO:0000256" key="3">
    <source>
        <dbReference type="SAM" id="SignalP"/>
    </source>
</evidence>
<dbReference type="GeneID" id="36381154"/>
<dbReference type="Proteomes" id="UP000035682">
    <property type="component" value="Unplaced"/>
</dbReference>
<evidence type="ECO:0000313" key="6">
    <source>
        <dbReference type="Proteomes" id="UP000035682"/>
    </source>
</evidence>
<accession>A0A090MZE3</accession>
<organism evidence="5">
    <name type="scientific">Strongyloides ratti</name>
    <name type="common">Parasitic roundworm</name>
    <dbReference type="NCBI Taxonomy" id="34506"/>
    <lineage>
        <taxon>Eukaryota</taxon>
        <taxon>Metazoa</taxon>
        <taxon>Ecdysozoa</taxon>
        <taxon>Nematoda</taxon>
        <taxon>Chromadorea</taxon>
        <taxon>Rhabditida</taxon>
        <taxon>Tylenchina</taxon>
        <taxon>Panagrolaimomorpha</taxon>
        <taxon>Strongyloidoidea</taxon>
        <taxon>Strongyloididae</taxon>
        <taxon>Strongyloides</taxon>
    </lineage>
</organism>
<dbReference type="Pfam" id="PF13023">
    <property type="entry name" value="HD_3"/>
    <property type="match status" value="1"/>
</dbReference>
<dbReference type="GO" id="GO:0005737">
    <property type="term" value="C:cytoplasm"/>
    <property type="evidence" value="ECO:0007669"/>
    <property type="project" value="TreeGrafter"/>
</dbReference>
<feature type="domain" description="HD" evidence="4">
    <location>
        <begin position="244"/>
        <end position="342"/>
    </location>
</feature>
<evidence type="ECO:0000313" key="5">
    <source>
        <dbReference type="EMBL" id="CEF68784.1"/>
    </source>
</evidence>
<proteinExistence type="predicted"/>
<dbReference type="InterPro" id="IPR006674">
    <property type="entry name" value="HD_domain"/>
</dbReference>
<keyword evidence="6" id="KW-1185">Reference proteome</keyword>
<dbReference type="CTD" id="36381154"/>
<dbReference type="Gene3D" id="1.10.3210.10">
    <property type="entry name" value="Hypothetical protein af1432"/>
    <property type="match status" value="1"/>
</dbReference>
<keyword evidence="1" id="KW-0479">Metal-binding</keyword>
<dbReference type="InterPro" id="IPR039356">
    <property type="entry name" value="YfbR/HDDC2"/>
</dbReference>
<name>A0A090MZE3_STRRB</name>
<evidence type="ECO:0000313" key="7">
    <source>
        <dbReference type="WBParaSite" id="SRAE_2000343900.1"/>
    </source>
</evidence>
<dbReference type="PANTHER" id="PTHR11845:SF13">
    <property type="entry name" value="5'-DEOXYNUCLEOTIDASE HDDC2"/>
    <property type="match status" value="1"/>
</dbReference>
<feature type="chain" id="PRO_5015031430" evidence="3">
    <location>
        <begin position="20"/>
        <end position="365"/>
    </location>
</feature>
<dbReference type="GO" id="GO:0002953">
    <property type="term" value="F:5'-deoxynucleotidase activity"/>
    <property type="evidence" value="ECO:0007669"/>
    <property type="project" value="InterPro"/>
</dbReference>
<evidence type="ECO:0000313" key="8">
    <source>
        <dbReference type="WormBase" id="SRAE_2000343900"/>
    </source>
</evidence>
<dbReference type="PANTHER" id="PTHR11845">
    <property type="entry name" value="5'-DEOXYNUCLEOTIDASE HDDC2"/>
    <property type="match status" value="1"/>
</dbReference>
<dbReference type="STRING" id="34506.A0A090MZE3"/>
<feature type="signal peptide" evidence="3">
    <location>
        <begin position="1"/>
        <end position="19"/>
    </location>
</feature>
<sequence>MFVKFVCYLTLLFSHCIFCKLICNGYSDYIINQVNHTDIYGTRECDTENCIYFNGIIVNIHLDRLTNKYTNNTYHGNFVGCFDEFVNFLNIHNFMKWPEVSYDLKTCNDSKNGFNFRFDDRVDEYYGAFNLKCTKNGDYQKTDFEKIPKTHKYDDYLDDIYIHDVLDKNSLTSETFSDNTTSLIDILDSIEIQINDIKEHLSNESSSFVHDINSHNFENAHILPSDDPMEHELNGYVFYVSWRVHDLAEALVGDITPYCGVSDQDKFTLEKEGFEKIIQYLPQKTGEEWFNYWMEYEKQETAEARCVKQLDKYDMIAQAFHYENKYNIDLSDFFNSTEKSFSEVPFTEWNKVLREKRNEIRKGKK</sequence>
<protein>
    <submittedName>
        <fullName evidence="5 7">HD domain-containing protein</fullName>
    </submittedName>
</protein>
<dbReference type="SUPFAM" id="SSF109604">
    <property type="entry name" value="HD-domain/PDEase-like"/>
    <property type="match status" value="1"/>
</dbReference>
<evidence type="ECO:0000259" key="4">
    <source>
        <dbReference type="Pfam" id="PF13023"/>
    </source>
</evidence>
<dbReference type="GO" id="GO:0046872">
    <property type="term" value="F:metal ion binding"/>
    <property type="evidence" value="ECO:0007669"/>
    <property type="project" value="UniProtKB-KW"/>
</dbReference>
<keyword evidence="3" id="KW-0732">Signal</keyword>
<keyword evidence="2" id="KW-0378">Hydrolase</keyword>
<gene>
    <name evidence="5 7 8" type="ORF">SRAE_2000343900</name>
</gene>
<evidence type="ECO:0000256" key="2">
    <source>
        <dbReference type="ARBA" id="ARBA00022801"/>
    </source>
</evidence>
<reference evidence="5 6" key="1">
    <citation type="submission" date="2014-09" db="EMBL/GenBank/DDBJ databases">
        <authorList>
            <person name="Martin A.A."/>
        </authorList>
    </citation>
    <scope>NUCLEOTIDE SEQUENCE</scope>
    <source>
        <strain evidence="6">ED321</strain>
        <strain evidence="5">ED321 Heterogonic</strain>
    </source>
</reference>
<dbReference type="WormBase" id="SRAE_2000343900">
    <property type="protein sequence ID" value="SRP04322"/>
    <property type="gene ID" value="WBGene00263661"/>
</dbReference>
<dbReference type="EMBL" id="LN609529">
    <property type="protein sequence ID" value="CEF68784.1"/>
    <property type="molecule type" value="Genomic_DNA"/>
</dbReference>
<dbReference type="AlphaFoldDB" id="A0A090MZE3"/>
<dbReference type="OrthoDB" id="10254258at2759"/>